<evidence type="ECO:0000313" key="4">
    <source>
        <dbReference type="Proteomes" id="UP001596242"/>
    </source>
</evidence>
<dbReference type="RefSeq" id="WP_386394928.1">
    <property type="nucleotide sequence ID" value="NZ_JBHSPT010000018.1"/>
</dbReference>
<dbReference type="InterPro" id="IPR047629">
    <property type="entry name" value="IS1182_transpos"/>
</dbReference>
<gene>
    <name evidence="3" type="ORF">ACFP50_08420</name>
</gene>
<dbReference type="Pfam" id="PF13751">
    <property type="entry name" value="DDE_Tnp_1_6"/>
    <property type="match status" value="1"/>
</dbReference>
<keyword evidence="4" id="KW-1185">Reference proteome</keyword>
<dbReference type="Proteomes" id="UP001596242">
    <property type="component" value="Unassembled WGS sequence"/>
</dbReference>
<organism evidence="3 4">
    <name type="scientific">Streptomyces pratens</name>
    <dbReference type="NCBI Taxonomy" id="887456"/>
    <lineage>
        <taxon>Bacteria</taxon>
        <taxon>Bacillati</taxon>
        <taxon>Actinomycetota</taxon>
        <taxon>Actinomycetes</taxon>
        <taxon>Kitasatosporales</taxon>
        <taxon>Streptomycetaceae</taxon>
        <taxon>Streptomyces</taxon>
    </lineage>
</organism>
<feature type="domain" description="Transposase InsH N-terminal" evidence="1">
    <location>
        <begin position="11"/>
        <end position="84"/>
    </location>
</feature>
<dbReference type="InterPro" id="IPR008490">
    <property type="entry name" value="Transposase_InsH_N"/>
</dbReference>
<accession>A0ABW1LWH3</accession>
<evidence type="ECO:0000259" key="1">
    <source>
        <dbReference type="Pfam" id="PF05598"/>
    </source>
</evidence>
<feature type="domain" description="Transposase DDE" evidence="2">
    <location>
        <begin position="354"/>
        <end position="459"/>
    </location>
</feature>
<comment type="caution">
    <text evidence="3">The sequence shown here is derived from an EMBL/GenBank/DDBJ whole genome shotgun (WGS) entry which is preliminary data.</text>
</comment>
<reference evidence="4" key="1">
    <citation type="journal article" date="2019" name="Int. J. Syst. Evol. Microbiol.">
        <title>The Global Catalogue of Microorganisms (GCM) 10K type strain sequencing project: providing services to taxonomists for standard genome sequencing and annotation.</title>
        <authorList>
            <consortium name="The Broad Institute Genomics Platform"/>
            <consortium name="The Broad Institute Genome Sequencing Center for Infectious Disease"/>
            <person name="Wu L."/>
            <person name="Ma J."/>
        </authorList>
    </citation>
    <scope>NUCLEOTIDE SEQUENCE [LARGE SCALE GENOMIC DNA]</scope>
    <source>
        <strain evidence="4">JCM 12763</strain>
    </source>
</reference>
<name>A0ABW1LWH3_9ACTN</name>
<evidence type="ECO:0000313" key="3">
    <source>
        <dbReference type="EMBL" id="MFC6055484.1"/>
    </source>
</evidence>
<dbReference type="Pfam" id="PF05598">
    <property type="entry name" value="DUF772"/>
    <property type="match status" value="1"/>
</dbReference>
<dbReference type="PANTHER" id="PTHR35604:SF2">
    <property type="entry name" value="TRANSPOSASE INSH FOR INSERTION SEQUENCE ELEMENT IS5A-RELATED"/>
    <property type="match status" value="1"/>
</dbReference>
<dbReference type="InterPro" id="IPR025668">
    <property type="entry name" value="Tnp_DDE_dom"/>
</dbReference>
<protein>
    <submittedName>
        <fullName evidence="3">IS1182 family transposase</fullName>
    </submittedName>
</protein>
<sequence>MWVRDRLDGLWCDEDFADWYPRDGRPGLSPAQVATVCVLQFLLDLSDRQAAEAVRCRIDFTYALALELDDPGFHHSVLADFRERLTQGDRADRLLDLALARLKDAGLVRERSTQRTDSTHVLAAVRDLTRLELITEAVRAALEELAGNDAFRLLEHLRQHGAGRLFGPRVRALRQVMVQNYYRDAAGRLRWRTDDDGGLPPSSVAIVSPYDTTARYARRGQTTRWKGFVAHLTETCSSDGPNVITDVATTPATTNDAQALPGVHTRLKRRGLLPAEHLVDGGYTSLVHLEQAAREHQVTVTGPLPGNPTRQHRKNEGFGRDDFHIDFDRRQATGPQGQVSKGWHGPYPTSSPTAAPLIVARFTKGQCQPCPVRAQCTTSRDGARNVGFPPRELRDLRVRVRTEQQTPDWQARYAVRSGVEGTVSEVAHGHGMRRCRYRGQQKAHLQHVLTAIAVNIERLSGLPPAGEAPPPRLPTAFQDFLDQHRIPRLKSWRAVNG</sequence>
<proteinExistence type="predicted"/>
<dbReference type="NCBIfam" id="NF033551">
    <property type="entry name" value="transpos_IS1182"/>
    <property type="match status" value="1"/>
</dbReference>
<evidence type="ECO:0000259" key="2">
    <source>
        <dbReference type="Pfam" id="PF13751"/>
    </source>
</evidence>
<dbReference type="EMBL" id="JBHSPT010000018">
    <property type="protein sequence ID" value="MFC6055484.1"/>
    <property type="molecule type" value="Genomic_DNA"/>
</dbReference>
<dbReference type="PANTHER" id="PTHR35604">
    <property type="entry name" value="TRANSPOSASE INSH FOR INSERTION SEQUENCE ELEMENT IS5A-RELATED"/>
    <property type="match status" value="1"/>
</dbReference>